<sequence length="213" mass="23977">MSLIVNPLPINASAQQEQTVFFHFEGLMQNPNSVLAVWYKKPHLELWFNHSSAASVLLEPLHLSTGIQISIPFQVEFTMDTQKVVGEVATQRRSHGSINFGITLQAWIKYVFGGICSKPHFLSLKCYPLQVAFSLEYSVGNESDTGMLGEIGEWVYKELNFVVVVVSALPRYGQFLKFLNDSCAFRLLSLEPSTPFQSSTTMNPNFYNVSENE</sequence>
<proteinExistence type="predicted"/>
<evidence type="ECO:0000313" key="1">
    <source>
        <dbReference type="EMBL" id="KAG2380347.1"/>
    </source>
</evidence>
<dbReference type="EMBL" id="JABFOF010000009">
    <property type="protein sequence ID" value="KAG2380347.1"/>
    <property type="molecule type" value="Genomic_DNA"/>
</dbReference>
<reference evidence="1 2" key="1">
    <citation type="submission" date="2020-05" db="EMBL/GenBank/DDBJ databases">
        <title>Vigna angularis (adzuki bean) Var. LongXiaoDou No. 4 denovo assembly.</title>
        <authorList>
            <person name="Xiang H."/>
        </authorList>
    </citation>
    <scope>NUCLEOTIDE SEQUENCE [LARGE SCALE GENOMIC DNA]</scope>
    <source>
        <tissue evidence="1">Leaf</tissue>
    </source>
</reference>
<comment type="caution">
    <text evidence="1">The sequence shown here is derived from an EMBL/GenBank/DDBJ whole genome shotgun (WGS) entry which is preliminary data.</text>
</comment>
<accession>A0A8T0JT18</accession>
<evidence type="ECO:0000313" key="2">
    <source>
        <dbReference type="Proteomes" id="UP000743370"/>
    </source>
</evidence>
<organism evidence="1 2">
    <name type="scientific">Phaseolus angularis</name>
    <name type="common">Azuki bean</name>
    <name type="synonym">Vigna angularis</name>
    <dbReference type="NCBI Taxonomy" id="3914"/>
    <lineage>
        <taxon>Eukaryota</taxon>
        <taxon>Viridiplantae</taxon>
        <taxon>Streptophyta</taxon>
        <taxon>Embryophyta</taxon>
        <taxon>Tracheophyta</taxon>
        <taxon>Spermatophyta</taxon>
        <taxon>Magnoliopsida</taxon>
        <taxon>eudicotyledons</taxon>
        <taxon>Gunneridae</taxon>
        <taxon>Pentapetalae</taxon>
        <taxon>rosids</taxon>
        <taxon>fabids</taxon>
        <taxon>Fabales</taxon>
        <taxon>Fabaceae</taxon>
        <taxon>Papilionoideae</taxon>
        <taxon>50 kb inversion clade</taxon>
        <taxon>NPAAA clade</taxon>
        <taxon>indigoferoid/millettioid clade</taxon>
        <taxon>Phaseoleae</taxon>
        <taxon>Vigna</taxon>
    </lineage>
</organism>
<protein>
    <submittedName>
        <fullName evidence="1">Uncharacterized protein</fullName>
    </submittedName>
</protein>
<dbReference type="AlphaFoldDB" id="A0A8T0JT18"/>
<name>A0A8T0JT18_PHAAN</name>
<gene>
    <name evidence="1" type="ORF">HKW66_Vig0171260</name>
</gene>
<dbReference type="Proteomes" id="UP000743370">
    <property type="component" value="Unassembled WGS sequence"/>
</dbReference>